<protein>
    <submittedName>
        <fullName evidence="1">Uncharacterized protein</fullName>
    </submittedName>
</protein>
<proteinExistence type="predicted"/>
<reference evidence="1" key="1">
    <citation type="submission" date="2014-11" db="EMBL/GenBank/DDBJ databases">
        <authorList>
            <person name="Amaro Gonzalez C."/>
        </authorList>
    </citation>
    <scope>NUCLEOTIDE SEQUENCE</scope>
</reference>
<name>A0A0E9W7E2_ANGAN</name>
<accession>A0A0E9W7E2</accession>
<organism evidence="1">
    <name type="scientific">Anguilla anguilla</name>
    <name type="common">European freshwater eel</name>
    <name type="synonym">Muraena anguilla</name>
    <dbReference type="NCBI Taxonomy" id="7936"/>
    <lineage>
        <taxon>Eukaryota</taxon>
        <taxon>Metazoa</taxon>
        <taxon>Chordata</taxon>
        <taxon>Craniata</taxon>
        <taxon>Vertebrata</taxon>
        <taxon>Euteleostomi</taxon>
        <taxon>Actinopterygii</taxon>
        <taxon>Neopterygii</taxon>
        <taxon>Teleostei</taxon>
        <taxon>Anguilliformes</taxon>
        <taxon>Anguillidae</taxon>
        <taxon>Anguilla</taxon>
    </lineage>
</organism>
<sequence>MVMAFSIPALMLTRGAKSHYSHYPGLAPVAENDVFFSSETPTYSSTQVIHHVLYYQSHTYVPVKSRNMFSCLTVFLLGKTVGRRHNNYKSEETWGEKNIVVKASQISL</sequence>
<dbReference type="AlphaFoldDB" id="A0A0E9W7E2"/>
<dbReference type="EMBL" id="GBXM01022293">
    <property type="protein sequence ID" value="JAH86284.1"/>
    <property type="molecule type" value="Transcribed_RNA"/>
</dbReference>
<evidence type="ECO:0000313" key="1">
    <source>
        <dbReference type="EMBL" id="JAH86284.1"/>
    </source>
</evidence>
<reference evidence="1" key="2">
    <citation type="journal article" date="2015" name="Fish Shellfish Immunol.">
        <title>Early steps in the European eel (Anguilla anguilla)-Vibrio vulnificus interaction in the gills: Role of the RtxA13 toxin.</title>
        <authorList>
            <person name="Callol A."/>
            <person name="Pajuelo D."/>
            <person name="Ebbesson L."/>
            <person name="Teles M."/>
            <person name="MacKenzie S."/>
            <person name="Amaro C."/>
        </authorList>
    </citation>
    <scope>NUCLEOTIDE SEQUENCE</scope>
</reference>